<dbReference type="GO" id="GO:0043571">
    <property type="term" value="P:maintenance of CRISPR repeat elements"/>
    <property type="evidence" value="ECO:0007669"/>
    <property type="project" value="UniProtKB-UniRule"/>
</dbReference>
<evidence type="ECO:0000313" key="10">
    <source>
        <dbReference type="EMBL" id="QYZ80000.1"/>
    </source>
</evidence>
<evidence type="ECO:0000256" key="4">
    <source>
        <dbReference type="ARBA" id="ARBA00022801"/>
    </source>
</evidence>
<comment type="similarity">
    <text evidence="9">Belongs to the CRISPR-associated endonuclease Cas1 family.</text>
</comment>
<evidence type="ECO:0000313" key="11">
    <source>
        <dbReference type="Proteomes" id="UP000826709"/>
    </source>
</evidence>
<comment type="caution">
    <text evidence="9">Lacks conserved residue(s) required for the propagation of feature annotation.</text>
</comment>
<evidence type="ECO:0000256" key="7">
    <source>
        <dbReference type="ARBA" id="ARBA00023125"/>
    </source>
</evidence>
<sequence length="331" mass="37208">MVRFQINQDRSLRKWCLRHMTEKARAWVTVAGFGGHIKATRTTLTVRKKNEERRYEIRDVGHLIVVGGHTIHTSAVIALLRGGASISVFDADGRPAGQLTPPGRGDPAAELRNAQNRAFGHTYALTFAEKAMNERLLAIERYGHASGWDLLYEGELEFLHRSREEYQFLIKMDELRRLHQMNTDMYYEVMGRTLPAGLGFQRRKKRPHTDPINTMLSFGYAVLYSAANVAVVAAGLDPDHGVFKEGPGGLVYDIIDGFKPTMVDEPVFALARTGLREEEYETGNGRCILSECLTSRLLPVLHRTVREERIAAVVRDLAHSLATGKTFSPVY</sequence>
<dbReference type="NCBIfam" id="TIGR00287">
    <property type="entry name" value="cas1"/>
    <property type="match status" value="1"/>
</dbReference>
<dbReference type="GO" id="GO:0046872">
    <property type="term" value="F:metal ion binding"/>
    <property type="evidence" value="ECO:0007669"/>
    <property type="project" value="UniProtKB-UniRule"/>
</dbReference>
<keyword evidence="6 9" id="KW-0051">Antiviral defense</keyword>
<dbReference type="GO" id="GO:0051607">
    <property type="term" value="P:defense response to virus"/>
    <property type="evidence" value="ECO:0007669"/>
    <property type="project" value="UniProtKB-UniRule"/>
</dbReference>
<dbReference type="EC" id="3.1.-.-" evidence="9"/>
<keyword evidence="4 9" id="KW-0378">Hydrolase</keyword>
<keyword evidence="5 9" id="KW-0460">Magnesium</keyword>
<reference evidence="10" key="2">
    <citation type="submission" date="2019-03" db="EMBL/GenBank/DDBJ databases">
        <authorList>
            <person name="Chen S.-C."/>
            <person name="Wu S.-Y."/>
            <person name="Lai M.-C."/>
        </authorList>
    </citation>
    <scope>NUCLEOTIDE SEQUENCE</scope>
    <source>
        <strain evidence="10">ML15</strain>
    </source>
</reference>
<dbReference type="HAMAP" id="MF_01470">
    <property type="entry name" value="Cas1"/>
    <property type="match status" value="1"/>
</dbReference>
<dbReference type="Proteomes" id="UP000826709">
    <property type="component" value="Chromosome"/>
</dbReference>
<dbReference type="InterPro" id="IPR050646">
    <property type="entry name" value="Cas1"/>
</dbReference>
<evidence type="ECO:0000256" key="5">
    <source>
        <dbReference type="ARBA" id="ARBA00022842"/>
    </source>
</evidence>
<dbReference type="GO" id="GO:0016787">
    <property type="term" value="F:hydrolase activity"/>
    <property type="evidence" value="ECO:0007669"/>
    <property type="project" value="UniProtKB-KW"/>
</dbReference>
<organism evidence="10 11">
    <name type="scientific">Methanofollis formosanus</name>
    <dbReference type="NCBI Taxonomy" id="299308"/>
    <lineage>
        <taxon>Archaea</taxon>
        <taxon>Methanobacteriati</taxon>
        <taxon>Methanobacteriota</taxon>
        <taxon>Stenosarchaea group</taxon>
        <taxon>Methanomicrobia</taxon>
        <taxon>Methanomicrobiales</taxon>
        <taxon>Methanomicrobiaceae</taxon>
        <taxon>Methanofollis</taxon>
    </lineage>
</organism>
<keyword evidence="3 9" id="KW-0255">Endonuclease</keyword>
<dbReference type="GO" id="GO:0004519">
    <property type="term" value="F:endonuclease activity"/>
    <property type="evidence" value="ECO:0007669"/>
    <property type="project" value="UniProtKB-UniRule"/>
</dbReference>
<comment type="subunit">
    <text evidence="9">Homodimer, forms a heterotetramer with a Cas2 homodimer.</text>
</comment>
<dbReference type="Pfam" id="PF01867">
    <property type="entry name" value="Cas_Cas1"/>
    <property type="match status" value="1"/>
</dbReference>
<keyword evidence="11" id="KW-1185">Reference proteome</keyword>
<evidence type="ECO:0000256" key="3">
    <source>
        <dbReference type="ARBA" id="ARBA00022759"/>
    </source>
</evidence>
<dbReference type="AlphaFoldDB" id="A0A8G1A2R5"/>
<keyword evidence="1 9" id="KW-0540">Nuclease</keyword>
<evidence type="ECO:0000256" key="2">
    <source>
        <dbReference type="ARBA" id="ARBA00022723"/>
    </source>
</evidence>
<keyword evidence="7 9" id="KW-0238">DNA-binding</keyword>
<dbReference type="InterPro" id="IPR042211">
    <property type="entry name" value="CRISPR-assoc_Cas1_N"/>
</dbReference>
<evidence type="ECO:0000256" key="8">
    <source>
        <dbReference type="ARBA" id="ARBA00023211"/>
    </source>
</evidence>
<dbReference type="GO" id="GO:0003677">
    <property type="term" value="F:DNA binding"/>
    <property type="evidence" value="ECO:0007669"/>
    <property type="project" value="UniProtKB-KW"/>
</dbReference>
<dbReference type="Gene3D" id="3.100.10.20">
    <property type="entry name" value="CRISPR-associated endonuclease Cas1, N-terminal domain"/>
    <property type="match status" value="1"/>
</dbReference>
<gene>
    <name evidence="9 10" type="primary">cas1</name>
    <name evidence="10" type="ORF">E2N92_11480</name>
</gene>
<accession>A0A8G1A2R5</accession>
<keyword evidence="8 9" id="KW-0464">Manganese</keyword>
<comment type="cofactor">
    <cofactor evidence="9">
        <name>Mg(2+)</name>
        <dbReference type="ChEBI" id="CHEBI:18420"/>
    </cofactor>
    <cofactor evidence="9">
        <name>Mn(2+)</name>
        <dbReference type="ChEBI" id="CHEBI:29035"/>
    </cofactor>
</comment>
<evidence type="ECO:0000256" key="6">
    <source>
        <dbReference type="ARBA" id="ARBA00023118"/>
    </source>
</evidence>
<dbReference type="InterPro" id="IPR042206">
    <property type="entry name" value="CRISPR-assoc_Cas1_C"/>
</dbReference>
<dbReference type="InterPro" id="IPR002729">
    <property type="entry name" value="CRISPR-assoc_Cas1"/>
</dbReference>
<dbReference type="EMBL" id="CP037968">
    <property type="protein sequence ID" value="QYZ80000.1"/>
    <property type="molecule type" value="Genomic_DNA"/>
</dbReference>
<dbReference type="PANTHER" id="PTHR34353">
    <property type="entry name" value="CRISPR-ASSOCIATED ENDONUCLEASE CAS1 1"/>
    <property type="match status" value="1"/>
</dbReference>
<comment type="function">
    <text evidence="9">CRISPR (clustered regularly interspaced short palindromic repeat), is an adaptive immune system that provides protection against mobile genetic elements (viruses, transposable elements and conjugative plasmids). CRISPR clusters contain spacers, sequences complementary to antecedent mobile elements, and target invading nucleic acids. CRISPR clusters are transcribed and processed into CRISPR RNA (crRNA). Acts as a dsDNA endonuclease. Involved in the integration of spacer DNA into the CRISPR cassette.</text>
</comment>
<dbReference type="KEGG" id="mfk:E2N92_11480"/>
<dbReference type="Gene3D" id="1.20.120.920">
    <property type="entry name" value="CRISPR-associated endonuclease Cas1, C-terminal domain"/>
    <property type="match status" value="1"/>
</dbReference>
<name>A0A8G1A2R5_9EURY</name>
<dbReference type="PANTHER" id="PTHR34353:SF2">
    <property type="entry name" value="CRISPR-ASSOCIATED ENDONUCLEASE CAS1 1"/>
    <property type="match status" value="1"/>
</dbReference>
<proteinExistence type="inferred from homology"/>
<protein>
    <recommendedName>
        <fullName evidence="9">CRISPR-associated endonuclease Cas1</fullName>
        <ecNumber evidence="9">3.1.-.-</ecNumber>
    </recommendedName>
</protein>
<evidence type="ECO:0000256" key="1">
    <source>
        <dbReference type="ARBA" id="ARBA00022722"/>
    </source>
</evidence>
<reference evidence="10" key="1">
    <citation type="journal article" date="2005" name="Int. J. Syst. Evol. Microbiol.">
        <title>Methanofollis formosanus sp. nov., isolated from a fish pond.</title>
        <authorList>
            <person name="Wu S.Y."/>
            <person name="Chen S.C."/>
            <person name="Lai M.C."/>
        </authorList>
    </citation>
    <scope>NUCLEOTIDE SEQUENCE</scope>
    <source>
        <strain evidence="10">ML15</strain>
    </source>
</reference>
<feature type="binding site" evidence="9">
    <location>
        <position position="256"/>
    </location>
    <ligand>
        <name>Mn(2+)</name>
        <dbReference type="ChEBI" id="CHEBI:29035"/>
    </ligand>
</feature>
<dbReference type="CDD" id="cd09634">
    <property type="entry name" value="Cas1_I-II-III"/>
    <property type="match status" value="1"/>
</dbReference>
<keyword evidence="2 9" id="KW-0479">Metal-binding</keyword>
<evidence type="ECO:0000256" key="9">
    <source>
        <dbReference type="HAMAP-Rule" id="MF_01470"/>
    </source>
</evidence>